<reference evidence="1 2" key="1">
    <citation type="submission" date="2022-03" db="EMBL/GenBank/DDBJ databases">
        <title>Genome data of Colletotrichum spp.</title>
        <authorList>
            <person name="Utami Y.D."/>
            <person name="Hiruma K."/>
        </authorList>
    </citation>
    <scope>NUCLEOTIDE SEQUENCE [LARGE SCALE GENOMIC DNA]</scope>
    <source>
        <strain evidence="1 2">MAFF 239500</strain>
    </source>
</reference>
<organism evidence="1 2">
    <name type="scientific">Colletotrichum spaethianum</name>
    <dbReference type="NCBI Taxonomy" id="700344"/>
    <lineage>
        <taxon>Eukaryota</taxon>
        <taxon>Fungi</taxon>
        <taxon>Dikarya</taxon>
        <taxon>Ascomycota</taxon>
        <taxon>Pezizomycotina</taxon>
        <taxon>Sordariomycetes</taxon>
        <taxon>Hypocreomycetidae</taxon>
        <taxon>Glomerellales</taxon>
        <taxon>Glomerellaceae</taxon>
        <taxon>Colletotrichum</taxon>
        <taxon>Colletotrichum spaethianum species complex</taxon>
    </lineage>
</organism>
<keyword evidence="2" id="KW-1185">Reference proteome</keyword>
<dbReference type="AlphaFoldDB" id="A0AA37UQ96"/>
<name>A0AA37UQ96_9PEZI</name>
<dbReference type="EMBL" id="BQXU01000059">
    <property type="protein sequence ID" value="GKT52035.1"/>
    <property type="molecule type" value="Genomic_DNA"/>
</dbReference>
<evidence type="ECO:0000313" key="2">
    <source>
        <dbReference type="Proteomes" id="UP001055115"/>
    </source>
</evidence>
<dbReference type="RefSeq" id="XP_049134385.1">
    <property type="nucleotide sequence ID" value="XM_049278428.1"/>
</dbReference>
<comment type="caution">
    <text evidence="1">The sequence shown here is derived from an EMBL/GenBank/DDBJ whole genome shotgun (WGS) entry which is preliminary data.</text>
</comment>
<dbReference type="GeneID" id="73333018"/>
<evidence type="ECO:0000313" key="1">
    <source>
        <dbReference type="EMBL" id="GKT52035.1"/>
    </source>
</evidence>
<sequence length="229" mass="25310">MAVEKANQASGELICLSDEDRVEEGVMAMGHRTVPRLFPCKAFGIASSQNGNSRLVSFNITVIFTSGGGEMSGKNFDRLKHFVCRNTDIHPSEIENDAPMVVGQQTLETTLARLGISAERVRSASQPRDKLATVVNCQAAGTAEQHSSSSKRNTIDTSQWRNTANELQPVIDRIGSSIQRLNRQWQILDDAQKRLEGLSISTSDEVDWDDPVIRIQSELDLFDCEETDS</sequence>
<proteinExistence type="predicted"/>
<accession>A0AA37UQ96</accession>
<gene>
    <name evidence="1" type="ORF">ColSpa_12216</name>
</gene>
<dbReference type="Proteomes" id="UP001055115">
    <property type="component" value="Unassembled WGS sequence"/>
</dbReference>
<protein>
    <submittedName>
        <fullName evidence="1">Uncharacterized protein</fullName>
    </submittedName>
</protein>